<dbReference type="GO" id="GO:0016020">
    <property type="term" value="C:membrane"/>
    <property type="evidence" value="ECO:0007669"/>
    <property type="project" value="UniProtKB-SubCell"/>
</dbReference>
<organism evidence="6 7">
    <name type="scientific">Vespula vulgaris</name>
    <name type="common">Yellow jacket</name>
    <name type="synonym">Wasp</name>
    <dbReference type="NCBI Taxonomy" id="7454"/>
    <lineage>
        <taxon>Eukaryota</taxon>
        <taxon>Metazoa</taxon>
        <taxon>Ecdysozoa</taxon>
        <taxon>Arthropoda</taxon>
        <taxon>Hexapoda</taxon>
        <taxon>Insecta</taxon>
        <taxon>Pterygota</taxon>
        <taxon>Neoptera</taxon>
        <taxon>Endopterygota</taxon>
        <taxon>Hymenoptera</taxon>
        <taxon>Apocrita</taxon>
        <taxon>Aculeata</taxon>
        <taxon>Vespoidea</taxon>
        <taxon>Vespidae</taxon>
        <taxon>Vespinae</taxon>
        <taxon>Vespula</taxon>
    </lineage>
</organism>
<keyword evidence="3 5" id="KW-1133">Transmembrane helix</keyword>
<accession>A0A834NB48</accession>
<feature type="transmembrane region" description="Helical" evidence="5">
    <location>
        <begin position="148"/>
        <end position="171"/>
    </location>
</feature>
<protein>
    <submittedName>
        <fullName evidence="6">Uncharacterized protein</fullName>
    </submittedName>
</protein>
<evidence type="ECO:0000256" key="4">
    <source>
        <dbReference type="ARBA" id="ARBA00023136"/>
    </source>
</evidence>
<reference evidence="6" key="1">
    <citation type="journal article" date="2020" name="G3 (Bethesda)">
        <title>High-Quality Assemblies for Three Invasive Social Wasps from the &lt;i&gt;Vespula&lt;/i&gt; Genus.</title>
        <authorList>
            <person name="Harrop T.W.R."/>
            <person name="Guhlin J."/>
            <person name="McLaughlin G.M."/>
            <person name="Permina E."/>
            <person name="Stockwell P."/>
            <person name="Gilligan J."/>
            <person name="Le Lec M.F."/>
            <person name="Gruber M.A.M."/>
            <person name="Quinn O."/>
            <person name="Lovegrove M."/>
            <person name="Duncan E.J."/>
            <person name="Remnant E.J."/>
            <person name="Van Eeckhoven J."/>
            <person name="Graham B."/>
            <person name="Knapp R.A."/>
            <person name="Langford K.W."/>
            <person name="Kronenberg Z."/>
            <person name="Press M.O."/>
            <person name="Eacker S.M."/>
            <person name="Wilson-Rankin E.E."/>
            <person name="Purcell J."/>
            <person name="Lester P.J."/>
            <person name="Dearden P.K."/>
        </authorList>
    </citation>
    <scope>NUCLEOTIDE SEQUENCE</scope>
    <source>
        <strain evidence="6">Marl-1</strain>
    </source>
</reference>
<feature type="transmembrane region" description="Helical" evidence="5">
    <location>
        <begin position="90"/>
        <end position="111"/>
    </location>
</feature>
<keyword evidence="7" id="KW-1185">Reference proteome</keyword>
<dbReference type="Proteomes" id="UP000614350">
    <property type="component" value="Unassembled WGS sequence"/>
</dbReference>
<dbReference type="AlphaFoldDB" id="A0A834NB48"/>
<gene>
    <name evidence="6" type="ORF">HZH66_006137</name>
</gene>
<evidence type="ECO:0000256" key="1">
    <source>
        <dbReference type="ARBA" id="ARBA00004141"/>
    </source>
</evidence>
<comment type="caution">
    <text evidence="6">The sequence shown here is derived from an EMBL/GenBank/DDBJ whole genome shotgun (WGS) entry which is preliminary data.</text>
</comment>
<comment type="subcellular location">
    <subcellularLocation>
        <location evidence="1">Membrane</location>
        <topology evidence="1">Multi-pass membrane protein</topology>
    </subcellularLocation>
</comment>
<evidence type="ECO:0000313" key="7">
    <source>
        <dbReference type="Proteomes" id="UP000614350"/>
    </source>
</evidence>
<evidence type="ECO:0000313" key="6">
    <source>
        <dbReference type="EMBL" id="KAF7400953.1"/>
    </source>
</evidence>
<dbReference type="EMBL" id="JACSEA010000005">
    <property type="protein sequence ID" value="KAF7400953.1"/>
    <property type="molecule type" value="Genomic_DNA"/>
</dbReference>
<dbReference type="Pfam" id="PF13903">
    <property type="entry name" value="Claudin_2"/>
    <property type="match status" value="1"/>
</dbReference>
<evidence type="ECO:0000256" key="3">
    <source>
        <dbReference type="ARBA" id="ARBA00022989"/>
    </source>
</evidence>
<dbReference type="PANTHER" id="PTHR21215:SF0">
    <property type="entry name" value="LD36024P"/>
    <property type="match status" value="1"/>
</dbReference>
<sequence>MESEGEEKVKVVIFSIIVETYLSPVETHCMNIDYFIPDEENQTRDFSDDAMARLHMGRSVIALFMVGFLAIFSAFWTGVVGCWRRSPGNITATAILMLFACLLSAGGMGLWHGVEYYEKEKIVGEEYYQQWSNVLKDNTAQWYDWSFYMAWLGVAMCLGTMTLFLIAASCLRKERAREQTQNVQYIMPGPEGQLTNLVRLVVRGRLGRRRLVVNQRDLV</sequence>
<dbReference type="PANTHER" id="PTHR21215">
    <property type="entry name" value="LD36024P"/>
    <property type="match status" value="1"/>
</dbReference>
<name>A0A834NB48_VESVU</name>
<dbReference type="Gene3D" id="1.20.140.150">
    <property type="match status" value="1"/>
</dbReference>
<evidence type="ECO:0000256" key="5">
    <source>
        <dbReference type="SAM" id="Phobius"/>
    </source>
</evidence>
<proteinExistence type="predicted"/>
<keyword evidence="2 5" id="KW-0812">Transmembrane</keyword>
<feature type="transmembrane region" description="Helical" evidence="5">
    <location>
        <begin position="60"/>
        <end position="83"/>
    </location>
</feature>
<evidence type="ECO:0000256" key="2">
    <source>
        <dbReference type="ARBA" id="ARBA00022692"/>
    </source>
</evidence>
<keyword evidence="4 5" id="KW-0472">Membrane</keyword>
<dbReference type="InterPro" id="IPR004031">
    <property type="entry name" value="PMP22/EMP/MP20/Claudin"/>
</dbReference>